<dbReference type="AlphaFoldDB" id="A0AAD7VQH4"/>
<reference evidence="6" key="1">
    <citation type="submission" date="2023-03" db="EMBL/GenBank/DDBJ databases">
        <title>Near-Complete genome sequence of Lipomyces tetrasporous NRRL Y-64009, an oleaginous yeast capable of growing on lignocellulosic hydrolysates.</title>
        <authorList>
            <consortium name="Lawrence Berkeley National Laboratory"/>
            <person name="Jagtap S.S."/>
            <person name="Liu J.-J."/>
            <person name="Walukiewicz H.E."/>
            <person name="Pangilinan J."/>
            <person name="Lipzen A."/>
            <person name="Ahrendt S."/>
            <person name="Koriabine M."/>
            <person name="Cobaugh K."/>
            <person name="Salamov A."/>
            <person name="Yoshinaga Y."/>
            <person name="Ng V."/>
            <person name="Daum C."/>
            <person name="Grigoriev I.V."/>
            <person name="Slininger P.J."/>
            <person name="Dien B.S."/>
            <person name="Jin Y.-S."/>
            <person name="Rao C.V."/>
        </authorList>
    </citation>
    <scope>NUCLEOTIDE SEQUENCE</scope>
    <source>
        <strain evidence="6">NRRL Y-64009</strain>
    </source>
</reference>
<feature type="region of interest" description="Disordered" evidence="5">
    <location>
        <begin position="415"/>
        <end position="493"/>
    </location>
</feature>
<feature type="compositionally biased region" description="Polar residues" evidence="5">
    <location>
        <begin position="415"/>
        <end position="425"/>
    </location>
</feature>
<keyword evidence="7" id="KW-1185">Reference proteome</keyword>
<dbReference type="Proteomes" id="UP001217417">
    <property type="component" value="Unassembled WGS sequence"/>
</dbReference>
<feature type="coiled-coil region" evidence="4">
    <location>
        <begin position="79"/>
        <end position="123"/>
    </location>
</feature>
<comment type="similarity">
    <text evidence="2">Belongs to the ESS2 family.</text>
</comment>
<dbReference type="EMBL" id="JARPMG010000011">
    <property type="protein sequence ID" value="KAJ8097599.1"/>
    <property type="molecule type" value="Genomic_DNA"/>
</dbReference>
<organism evidence="6 7">
    <name type="scientific">Lipomyces tetrasporus</name>
    <dbReference type="NCBI Taxonomy" id="54092"/>
    <lineage>
        <taxon>Eukaryota</taxon>
        <taxon>Fungi</taxon>
        <taxon>Dikarya</taxon>
        <taxon>Ascomycota</taxon>
        <taxon>Saccharomycotina</taxon>
        <taxon>Lipomycetes</taxon>
        <taxon>Lipomycetales</taxon>
        <taxon>Lipomycetaceae</taxon>
        <taxon>Lipomyces</taxon>
    </lineage>
</organism>
<evidence type="ECO:0000256" key="3">
    <source>
        <dbReference type="ARBA" id="ARBA00023242"/>
    </source>
</evidence>
<accession>A0AAD7VQH4</accession>
<evidence type="ECO:0000256" key="1">
    <source>
        <dbReference type="ARBA" id="ARBA00004123"/>
    </source>
</evidence>
<evidence type="ECO:0000256" key="5">
    <source>
        <dbReference type="SAM" id="MobiDB-lite"/>
    </source>
</evidence>
<name>A0AAD7VQH4_9ASCO</name>
<feature type="compositionally biased region" description="Acidic residues" evidence="5">
    <location>
        <begin position="153"/>
        <end position="169"/>
    </location>
</feature>
<dbReference type="PANTHER" id="PTHR12940">
    <property type="entry name" value="ES-2 PROTEIN - RELATED"/>
    <property type="match status" value="1"/>
</dbReference>
<feature type="region of interest" description="Disordered" evidence="5">
    <location>
        <begin position="339"/>
        <end position="358"/>
    </location>
</feature>
<dbReference type="InterPro" id="IPR019148">
    <property type="entry name" value="Nuclear_protein_DGCR14_ESS-2"/>
</dbReference>
<dbReference type="GeneID" id="80883837"/>
<proteinExistence type="inferred from homology"/>
<keyword evidence="3" id="KW-0539">Nucleus</keyword>
<sequence length="493" mass="54255">MNTPPSPPPNSEGLSVAAFTDAKAALMLPPPPPTTKIARPNIALEEDTYVSSISRIIERDYFPDLVLLKCKNAYLDAVNDGDEARAAKLRRKLQRLNRDDGVTREAELVRRRKNRKLDDLRKREAGFRAETPTVADGRAETPRFYDRETVYGSEDDLSSSDYSEDDDLDSPSISGVQSERDMENVNTRISLDGFQAKYTSEDNESFNKILDERNQKTREKYAWLWNGNKIPGFRGTEYLEWQRSLPTNLEVTPSSSSTAMTIVSKDQSASTASTVSDSRPPMPDTWKSKPKNELIFGPDTGKLSTAALQSAKAKEIKRTNTRFDMSGTLWARGQDVLSRASSPATSVDSSNTLSSRTATPRVQGYSFVSPAPSPSPSELGAPPMTWGAIAVTPVVSKFRVAETPKREELHLKLLSSMSKRPSTPSAKRARPDSGVPKFKSVPDVKKAMLTPAGKRLLSSIVSAKRGKSEVENGSESGESVASKRDMATPMVRK</sequence>
<gene>
    <name evidence="6" type="ORF">POJ06DRAFT_261822</name>
</gene>
<evidence type="ECO:0000313" key="7">
    <source>
        <dbReference type="Proteomes" id="UP001217417"/>
    </source>
</evidence>
<comment type="caution">
    <text evidence="6">The sequence shown here is derived from an EMBL/GenBank/DDBJ whole genome shotgun (WGS) entry which is preliminary data.</text>
</comment>
<comment type="subcellular location">
    <subcellularLocation>
        <location evidence="1">Nucleus</location>
    </subcellularLocation>
</comment>
<evidence type="ECO:0000256" key="4">
    <source>
        <dbReference type="SAM" id="Coils"/>
    </source>
</evidence>
<feature type="compositionally biased region" description="Polar residues" evidence="5">
    <location>
        <begin position="259"/>
        <end position="277"/>
    </location>
</feature>
<feature type="compositionally biased region" description="Low complexity" evidence="5">
    <location>
        <begin position="471"/>
        <end position="480"/>
    </location>
</feature>
<evidence type="ECO:0000313" key="6">
    <source>
        <dbReference type="EMBL" id="KAJ8097599.1"/>
    </source>
</evidence>
<evidence type="ECO:0000256" key="2">
    <source>
        <dbReference type="ARBA" id="ARBA00009072"/>
    </source>
</evidence>
<protein>
    <submittedName>
        <fullName evidence="6">Nuclear protein DGCR14</fullName>
    </submittedName>
</protein>
<dbReference type="PANTHER" id="PTHR12940:SF0">
    <property type="entry name" value="SPLICING FACTOR ESS-2 HOMOLOG"/>
    <property type="match status" value="1"/>
</dbReference>
<feature type="compositionally biased region" description="Basic and acidic residues" evidence="5">
    <location>
        <begin position="137"/>
        <end position="149"/>
    </location>
</feature>
<dbReference type="GO" id="GO:0071013">
    <property type="term" value="C:catalytic step 2 spliceosome"/>
    <property type="evidence" value="ECO:0007669"/>
    <property type="project" value="TreeGrafter"/>
</dbReference>
<feature type="region of interest" description="Disordered" evidence="5">
    <location>
        <begin position="259"/>
        <end position="291"/>
    </location>
</feature>
<keyword evidence="4" id="KW-0175">Coiled coil</keyword>
<dbReference type="Pfam" id="PF09751">
    <property type="entry name" value="Es2"/>
    <property type="match status" value="1"/>
</dbReference>
<dbReference type="RefSeq" id="XP_056041049.1">
    <property type="nucleotide sequence ID" value="XM_056188671.1"/>
</dbReference>
<feature type="region of interest" description="Disordered" evidence="5">
    <location>
        <begin position="131"/>
        <end position="182"/>
    </location>
</feature>